<feature type="compositionally biased region" description="Polar residues" evidence="2">
    <location>
        <begin position="694"/>
        <end position="713"/>
    </location>
</feature>
<feature type="coiled-coil region" evidence="1">
    <location>
        <begin position="341"/>
        <end position="368"/>
    </location>
</feature>
<feature type="compositionally biased region" description="Acidic residues" evidence="2">
    <location>
        <begin position="1081"/>
        <end position="1092"/>
    </location>
</feature>
<feature type="compositionally biased region" description="Polar residues" evidence="2">
    <location>
        <begin position="727"/>
        <end position="771"/>
    </location>
</feature>
<evidence type="ECO:0000313" key="3">
    <source>
        <dbReference type="EMBL" id="CAL8069643.1"/>
    </source>
</evidence>
<feature type="compositionally biased region" description="Basic and acidic residues" evidence="2">
    <location>
        <begin position="1304"/>
        <end position="1317"/>
    </location>
</feature>
<feature type="region of interest" description="Disordered" evidence="2">
    <location>
        <begin position="841"/>
        <end position="865"/>
    </location>
</feature>
<feature type="compositionally biased region" description="Low complexity" evidence="2">
    <location>
        <begin position="539"/>
        <end position="562"/>
    </location>
</feature>
<feature type="region of interest" description="Disordered" evidence="2">
    <location>
        <begin position="175"/>
        <end position="294"/>
    </location>
</feature>
<feature type="compositionally biased region" description="Basic residues" evidence="2">
    <location>
        <begin position="1"/>
        <end position="18"/>
    </location>
</feature>
<protein>
    <submittedName>
        <fullName evidence="3">Uncharacterized protein</fullName>
    </submittedName>
</protein>
<feature type="region of interest" description="Disordered" evidence="2">
    <location>
        <begin position="1404"/>
        <end position="1460"/>
    </location>
</feature>
<feature type="region of interest" description="Disordered" evidence="2">
    <location>
        <begin position="1009"/>
        <end position="1100"/>
    </location>
</feature>
<feature type="region of interest" description="Disordered" evidence="2">
    <location>
        <begin position="1488"/>
        <end position="1546"/>
    </location>
</feature>
<feature type="compositionally biased region" description="Low complexity" evidence="2">
    <location>
        <begin position="76"/>
        <end position="88"/>
    </location>
</feature>
<feature type="region of interest" description="Disordered" evidence="2">
    <location>
        <begin position="1565"/>
        <end position="1659"/>
    </location>
</feature>
<feature type="region of interest" description="Disordered" evidence="2">
    <location>
        <begin position="676"/>
        <end position="804"/>
    </location>
</feature>
<feature type="compositionally biased region" description="Polar residues" evidence="2">
    <location>
        <begin position="178"/>
        <end position="195"/>
    </location>
</feature>
<feature type="region of interest" description="Disordered" evidence="2">
    <location>
        <begin position="1119"/>
        <end position="1169"/>
    </location>
</feature>
<feature type="compositionally biased region" description="Acidic residues" evidence="2">
    <location>
        <begin position="1489"/>
        <end position="1498"/>
    </location>
</feature>
<feature type="compositionally biased region" description="Low complexity" evidence="2">
    <location>
        <begin position="1132"/>
        <end position="1169"/>
    </location>
</feature>
<feature type="region of interest" description="Disordered" evidence="2">
    <location>
        <begin position="620"/>
        <end position="658"/>
    </location>
</feature>
<dbReference type="EMBL" id="CAXLJM020000004">
    <property type="protein sequence ID" value="CAL8069643.1"/>
    <property type="molecule type" value="Genomic_DNA"/>
</dbReference>
<gene>
    <name evidence="3" type="ORF">ODALV1_LOCUS879</name>
</gene>
<feature type="region of interest" description="Disordered" evidence="2">
    <location>
        <begin position="76"/>
        <end position="121"/>
    </location>
</feature>
<organism evidence="3 4">
    <name type="scientific">Orchesella dallaii</name>
    <dbReference type="NCBI Taxonomy" id="48710"/>
    <lineage>
        <taxon>Eukaryota</taxon>
        <taxon>Metazoa</taxon>
        <taxon>Ecdysozoa</taxon>
        <taxon>Arthropoda</taxon>
        <taxon>Hexapoda</taxon>
        <taxon>Collembola</taxon>
        <taxon>Entomobryomorpha</taxon>
        <taxon>Entomobryoidea</taxon>
        <taxon>Orchesellidae</taxon>
        <taxon>Orchesellinae</taxon>
        <taxon>Orchesella</taxon>
    </lineage>
</organism>
<feature type="region of interest" description="Disordered" evidence="2">
    <location>
        <begin position="1298"/>
        <end position="1317"/>
    </location>
</feature>
<feature type="compositionally biased region" description="Polar residues" evidence="2">
    <location>
        <begin position="1565"/>
        <end position="1583"/>
    </location>
</feature>
<feature type="compositionally biased region" description="Low complexity" evidence="2">
    <location>
        <begin position="1012"/>
        <end position="1050"/>
    </location>
</feature>
<feature type="region of interest" description="Disordered" evidence="2">
    <location>
        <begin position="1230"/>
        <end position="1250"/>
    </location>
</feature>
<feature type="compositionally biased region" description="Gly residues" evidence="2">
    <location>
        <begin position="203"/>
        <end position="215"/>
    </location>
</feature>
<feature type="compositionally biased region" description="Basic residues" evidence="2">
    <location>
        <begin position="238"/>
        <end position="254"/>
    </location>
</feature>
<sequence>MIGAIKRRWKSKKAKVLHKGNDLSSSSDSCPTSRGFVDGPEDFDKMIKPPSPRQVHPVLDKGDIKLGQFHNLHHLLQQNNGNNGNSNHSYILQQPPTGRKKSSTLPASDEGDKTGSQDGCHFIRVNSGRIELVSKDSWKTSSADHSGNNSPYNTAAERFLSRHLKNDVRHSWCGSAVRPQQKNPDVPQQTQTQSKRLSEDPQYGGGGGGFRGGLGSNNNNNRIYPQEDIPSEAGQQHSHTHPHHHNHHQQHQHTHSLPQQQHHQPQSNDVDGESTSASASAASPSPETNNGKGLLSPLRERLAAIEELTTSLQSWQLTEKTEYEKCVSDLANQVSRAVALQQLMKSEVEKLQQRVVDLENHNKAMATMIIPTLMKLHDTVGIKEGPQLKSIEAAPETRMTTSDIEPDSRNLVKSQENHQLFSPSFPHNNDSSSCINGPSHFIAIVATSPPSQNASSQMKTICYESPTCNSSREVTAAVPIVSKEVKEIIVASDLQPPTSSPLTTSSTVVSSTPTPLSSRSSPVKAPRGRVDCRIPRINGSSTGSIPSGSSALSRSNSCNSNSGRYQQSPAVISLIENEPTGTKSEVNEQNQSQIIIVNQNNTSLESSSLSSSVSGGPIIIPNNSEMSNSNISSRNNVSNNISANNNSSTSSRTSLCSGIPRMASPARVATVSKINGGASQSTSSPNPKPRRANHSGNNNSSPQTHNESGTSSPHGGGSKLPVRKAPFNSSVSRHPAATSKSLPANSNIGTAFQSMSQSGPQGNKHSKSTFGFGSKKNGTAIAAKNAKASNKSSSNAPSITNLPECNASGGGGGVSGSNSVSKPIKLGVATSTAATAIGITKASGNGKDEGYSTMSSEALAEQEHTLEKLSQRVNSSNVGSSRGTSFSLKSATASSINGGGSQTTTRSSCNKIIMGSSEVEGATRNSIHKSNTFNTFREMVGGKECSNSAAPPTSRDPDQKKYTCDNNSYETSFRSNTNCSSGTPISHDIIAESYKFNGTTGSSVGVNSTQFTSLPNSTSSSSTYSSKGSKSTAQPQAQQRSQKSNNSSSSNKDRITTTRMMDGNIVRIVRGSPYSIRFGEESGDDMEDEEDPSSSTILWEDSDDSDILFLPLEVSASSAASSHSTLIPPPQSSGESRSYYSSWGASSSATPTTTSGTTSTLEKGSNGSVNMSGVGVVGGLSNGSSNTFSKRAYPLRRTKGEVTVDILLVNNVRSNNSGFGDEGGDDTLIISSNHHDNSNNSKNISSSSKSNNRCYISNNSDNSSSIVVSNGFGAAVGGEGGGHLQLQHATHKLVNNRSSLNGHHHLDHDDPNHTTDEMEERALIEKWMQLEEVRNEQVPGEEWAWDWDGVERTYTRVLRSGMRAANARREAPLMNLGEDVDLDVDLILEEGDLEAISIEEKNALNESESRATGMQIDSSTWTKSKSRKGSSNKEGRKKDETSKDRKSNSPETRSPEKVRETAETVLILLEGEREIENEDGLLIKRARDEDEESCDDVGEDAKRDLKKSPNRPINLDENGMVVTSSCDPCGDGGEADGEEDDPPPVIEFTPEFYRLVNYGSNLSFSDNESSNLTSPNPSATQSPKVSAGGNNNKSGGGGVSNGINNSNAATSPIGSVPGVIQQRSPKKRRHTKRSHSANNATTAIPALPIIPSSVQSKTDDKISQTDFSCSSLENMSSVSSAELSAECRNCLDIIKKLVGHADADDTEGGCSSDCRAESEENGAFDAERRRAEMDGGSFATTWISVPKGLPSTEVDRILEILSSSESEGVLSPSK</sequence>
<feature type="region of interest" description="Disordered" evidence="2">
    <location>
        <begin position="943"/>
        <end position="963"/>
    </location>
</feature>
<feature type="compositionally biased region" description="Acidic residues" evidence="2">
    <location>
        <begin position="1533"/>
        <end position="1542"/>
    </location>
</feature>
<feature type="region of interest" description="Disordered" evidence="2">
    <location>
        <begin position="1"/>
        <end position="42"/>
    </location>
</feature>
<feature type="region of interest" description="Disordered" evidence="2">
    <location>
        <begin position="495"/>
        <end position="565"/>
    </location>
</feature>
<evidence type="ECO:0000256" key="2">
    <source>
        <dbReference type="SAM" id="MobiDB-lite"/>
    </source>
</evidence>
<feature type="compositionally biased region" description="Basic and acidic residues" evidence="2">
    <location>
        <begin position="1431"/>
        <end position="1460"/>
    </location>
</feature>
<dbReference type="Proteomes" id="UP001642540">
    <property type="component" value="Unassembled WGS sequence"/>
</dbReference>
<keyword evidence="1" id="KW-0175">Coiled coil</keyword>
<feature type="compositionally biased region" description="Low complexity" evidence="2">
    <location>
        <begin position="775"/>
        <end position="798"/>
    </location>
</feature>
<feature type="compositionally biased region" description="Low complexity" evidence="2">
    <location>
        <begin position="255"/>
        <end position="288"/>
    </location>
</feature>
<feature type="compositionally biased region" description="Basic residues" evidence="2">
    <location>
        <begin position="1624"/>
        <end position="1635"/>
    </location>
</feature>
<name>A0ABP1PLW4_9HEXA</name>
<reference evidence="3 4" key="1">
    <citation type="submission" date="2024-08" db="EMBL/GenBank/DDBJ databases">
        <authorList>
            <person name="Cucini C."/>
            <person name="Frati F."/>
        </authorList>
    </citation>
    <scope>NUCLEOTIDE SEQUENCE [LARGE SCALE GENOMIC DNA]</scope>
</reference>
<accession>A0ABP1PLW4</accession>
<keyword evidence="4" id="KW-1185">Reference proteome</keyword>
<feature type="compositionally biased region" description="Low complexity" evidence="2">
    <location>
        <begin position="496"/>
        <end position="523"/>
    </location>
</feature>
<proteinExistence type="predicted"/>
<feature type="compositionally biased region" description="Low complexity" evidence="2">
    <location>
        <begin position="1238"/>
        <end position="1250"/>
    </location>
</feature>
<feature type="compositionally biased region" description="Low complexity" evidence="2">
    <location>
        <begin position="620"/>
        <end position="651"/>
    </location>
</feature>
<comment type="caution">
    <text evidence="3">The sequence shown here is derived from an EMBL/GenBank/DDBJ whole genome shotgun (WGS) entry which is preliminary data.</text>
</comment>
<evidence type="ECO:0000313" key="4">
    <source>
        <dbReference type="Proteomes" id="UP001642540"/>
    </source>
</evidence>
<evidence type="ECO:0000256" key="1">
    <source>
        <dbReference type="SAM" id="Coils"/>
    </source>
</evidence>
<feature type="compositionally biased region" description="Low complexity" evidence="2">
    <location>
        <begin position="1584"/>
        <end position="1593"/>
    </location>
</feature>
<feature type="compositionally biased region" description="Polar residues" evidence="2">
    <location>
        <begin position="1410"/>
        <end position="1423"/>
    </location>
</feature>